<dbReference type="EMBL" id="OB795187">
    <property type="protein sequence ID" value="CAD7431826.1"/>
    <property type="molecule type" value="Genomic_DNA"/>
</dbReference>
<name>A0A7R9EDB7_9NEOP</name>
<proteinExistence type="predicted"/>
<reference evidence="1" key="1">
    <citation type="submission" date="2020-11" db="EMBL/GenBank/DDBJ databases">
        <authorList>
            <person name="Tran Van P."/>
        </authorList>
    </citation>
    <scope>NUCLEOTIDE SEQUENCE</scope>
</reference>
<protein>
    <submittedName>
        <fullName evidence="1">Uncharacterized protein</fullName>
    </submittedName>
</protein>
<sequence length="147" mass="16847">MLKNEDDISQGSLWRKMSRSVSDTTLRHPRPNLSLPLPSVTSLMQFKTVVFEEVLPLVASEKDEETRNHSDSHMWKVLFSVPDQYPIPYLTVNDDLSTIQKELSFSRRNSRVAHRKSLITTTSPTLPRCHSPISDIFKNAATLRIEI</sequence>
<organism evidence="1">
    <name type="scientific">Timema monikensis</name>
    <dbReference type="NCBI Taxonomy" id="170555"/>
    <lineage>
        <taxon>Eukaryota</taxon>
        <taxon>Metazoa</taxon>
        <taxon>Ecdysozoa</taxon>
        <taxon>Arthropoda</taxon>
        <taxon>Hexapoda</taxon>
        <taxon>Insecta</taxon>
        <taxon>Pterygota</taxon>
        <taxon>Neoptera</taxon>
        <taxon>Polyneoptera</taxon>
        <taxon>Phasmatodea</taxon>
        <taxon>Timematodea</taxon>
        <taxon>Timematoidea</taxon>
        <taxon>Timematidae</taxon>
        <taxon>Timema</taxon>
    </lineage>
</organism>
<dbReference type="AlphaFoldDB" id="A0A7R9EDB7"/>
<gene>
    <name evidence="1" type="ORF">TMSB3V08_LOCUS8546</name>
</gene>
<evidence type="ECO:0000313" key="1">
    <source>
        <dbReference type="EMBL" id="CAD7431826.1"/>
    </source>
</evidence>
<accession>A0A7R9EDB7</accession>